<feature type="signal peptide" evidence="1">
    <location>
        <begin position="1"/>
        <end position="22"/>
    </location>
</feature>
<sequence length="460" mass="55755">MKKKFWSLFVLPFFLSVGCSNNEINTHQDKKVINESDEIVHKYKVDKRWYNLLNTYYKDNFDNKEKLQYLSNDQSWVIIRILIHPLYSLDYKKIVENFLDNINPNELKDFNTESLKLNYLIYIWKTLSFNSEIKSEPFQFDTFDSDNVTKINREKLDIDSIARQILDNKDKERTLLENSYAPFLFESIRHNSDYTDDYLYNDYDSFKKHPYDFEKFWFHILYNHKVGPFSEIVETNSVDEGREFINSSTYRAFSELWNYKLSDDENINNVLFNIYNKGEFLSIKNVNTINHESAKENEINIIFNSNQELNIKEKFSIETKEIILNNEFLIRIINIIEKPKLHTFGEFRNIYQLNNRKWFTNTKPSENKDYKYIINTKKIFTKDHSNLKKIYLVKNDNIFTYSHNSSYPFMLKKFIKYYYEKYDIKENSLVLSLDDFFPKLKNAQEYEKLLYTFIIKVNNW</sequence>
<dbReference type="PROSITE" id="PS51257">
    <property type="entry name" value="PROKAR_LIPOPROTEIN"/>
    <property type="match status" value="1"/>
</dbReference>
<dbReference type="EMBL" id="LR215010">
    <property type="protein sequence ID" value="VEU68616.1"/>
    <property type="molecule type" value="Genomic_DNA"/>
</dbReference>
<keyword evidence="1" id="KW-0732">Signal</keyword>
<name>A0A449AQH3_9BACT</name>
<evidence type="ECO:0000313" key="3">
    <source>
        <dbReference type="Proteomes" id="UP000290495"/>
    </source>
</evidence>
<gene>
    <name evidence="2" type="ORF">NCTC10146_00062</name>
</gene>
<evidence type="ECO:0000313" key="2">
    <source>
        <dbReference type="EMBL" id="VEU68616.1"/>
    </source>
</evidence>
<protein>
    <recommendedName>
        <fullName evidence="4">Lipoprotein</fullName>
    </recommendedName>
</protein>
<dbReference type="Proteomes" id="UP000290495">
    <property type="component" value="Chromosome"/>
</dbReference>
<evidence type="ECO:0000256" key="1">
    <source>
        <dbReference type="SAM" id="SignalP"/>
    </source>
</evidence>
<reference evidence="2 3" key="1">
    <citation type="submission" date="2019-01" db="EMBL/GenBank/DDBJ databases">
        <authorList>
            <consortium name="Pathogen Informatics"/>
        </authorList>
    </citation>
    <scope>NUCLEOTIDE SEQUENCE [LARGE SCALE GENOMIC DNA]</scope>
    <source>
        <strain evidence="2 3">NCTC10146</strain>
    </source>
</reference>
<evidence type="ECO:0008006" key="4">
    <source>
        <dbReference type="Google" id="ProtNLM"/>
    </source>
</evidence>
<proteinExistence type="predicted"/>
<feature type="chain" id="PRO_5019402109" description="Lipoprotein" evidence="1">
    <location>
        <begin position="23"/>
        <end position="460"/>
    </location>
</feature>
<dbReference type="AlphaFoldDB" id="A0A449AQH3"/>
<dbReference type="RefSeq" id="WP_223212161.1">
    <property type="nucleotide sequence ID" value="NZ_LR215010.1"/>
</dbReference>
<accession>A0A449AQH3</accession>
<organism evidence="2 3">
    <name type="scientific">Mycoplasmopsis canis</name>
    <dbReference type="NCBI Taxonomy" id="29555"/>
    <lineage>
        <taxon>Bacteria</taxon>
        <taxon>Bacillati</taxon>
        <taxon>Mycoplasmatota</taxon>
        <taxon>Mycoplasmoidales</taxon>
        <taxon>Metamycoplasmataceae</taxon>
        <taxon>Mycoplasmopsis</taxon>
    </lineage>
</organism>